<gene>
    <name evidence="1" type="ORF">C8N25_1319</name>
</gene>
<evidence type="ECO:0000313" key="1">
    <source>
        <dbReference type="EMBL" id="REG79461.1"/>
    </source>
</evidence>
<comment type="caution">
    <text evidence="1">The sequence shown here is derived from an EMBL/GenBank/DDBJ whole genome shotgun (WGS) entry which is preliminary data.</text>
</comment>
<sequence>MNSDQFKKQLPILNNPTMFNSRKIFLYAILFAAFTFTACESDDPEPENDGEVITDVILNFQELDASGNPVGAVSSFSASDPQGIEVGATPTIETVELTKGKTYQLNIEVRNSIENEDITEEILEEADEHQFYFLGTAFVGSPILTYQYDDLSGELIGVQGILTVQQNPGFNNANMQIILRHDLDKNYPGASNPNFQEYAMAGGESDLDITFPVVVE</sequence>
<evidence type="ECO:0008006" key="3">
    <source>
        <dbReference type="Google" id="ProtNLM"/>
    </source>
</evidence>
<dbReference type="EMBL" id="QUNF01000031">
    <property type="protein sequence ID" value="REG79461.1"/>
    <property type="molecule type" value="Genomic_DNA"/>
</dbReference>
<keyword evidence="2" id="KW-1185">Reference proteome</keyword>
<organism evidence="1 2">
    <name type="scientific">Algoriphagus antarcticus</name>
    <dbReference type="NCBI Taxonomy" id="238540"/>
    <lineage>
        <taxon>Bacteria</taxon>
        <taxon>Pseudomonadati</taxon>
        <taxon>Bacteroidota</taxon>
        <taxon>Cytophagia</taxon>
        <taxon>Cytophagales</taxon>
        <taxon>Cyclobacteriaceae</taxon>
        <taxon>Algoriphagus</taxon>
    </lineage>
</organism>
<name>A0A3E0DC46_9BACT</name>
<dbReference type="AlphaFoldDB" id="A0A3E0DC46"/>
<protein>
    <recommendedName>
        <fullName evidence="3">Type 1 periplasmic binding fold superfamily protein</fullName>
    </recommendedName>
</protein>
<evidence type="ECO:0000313" key="2">
    <source>
        <dbReference type="Proteomes" id="UP000256405"/>
    </source>
</evidence>
<reference evidence="1 2" key="1">
    <citation type="submission" date="2018-08" db="EMBL/GenBank/DDBJ databases">
        <title>Genomic Encyclopedia of Archaeal and Bacterial Type Strains, Phase II (KMG-II): from individual species to whole genera.</title>
        <authorList>
            <person name="Goeker M."/>
        </authorList>
    </citation>
    <scope>NUCLEOTIDE SEQUENCE [LARGE SCALE GENOMIC DNA]</scope>
    <source>
        <strain evidence="1 2">DSM 15986</strain>
    </source>
</reference>
<proteinExistence type="predicted"/>
<dbReference type="Proteomes" id="UP000256405">
    <property type="component" value="Unassembled WGS sequence"/>
</dbReference>
<accession>A0A3E0DC46</accession>